<protein>
    <recommendedName>
        <fullName evidence="3">YAG7-like dimerisation domain-containing protein</fullName>
    </recommendedName>
</protein>
<feature type="compositionally biased region" description="Basic and acidic residues" evidence="2">
    <location>
        <begin position="373"/>
        <end position="393"/>
    </location>
</feature>
<evidence type="ECO:0000313" key="5">
    <source>
        <dbReference type="Proteomes" id="UP001220324"/>
    </source>
</evidence>
<feature type="compositionally biased region" description="Polar residues" evidence="2">
    <location>
        <begin position="253"/>
        <end position="262"/>
    </location>
</feature>
<feature type="compositionally biased region" description="Polar residues" evidence="2">
    <location>
        <begin position="287"/>
        <end position="309"/>
    </location>
</feature>
<evidence type="ECO:0000313" key="4">
    <source>
        <dbReference type="EMBL" id="KAJ5540690.1"/>
    </source>
</evidence>
<reference evidence="4 5" key="1">
    <citation type="journal article" date="2023" name="IMA Fungus">
        <title>Comparative genomic study of the Penicillium genus elucidates a diverse pangenome and 15 lateral gene transfer events.</title>
        <authorList>
            <person name="Petersen C."/>
            <person name="Sorensen T."/>
            <person name="Nielsen M.R."/>
            <person name="Sondergaard T.E."/>
            <person name="Sorensen J.L."/>
            <person name="Fitzpatrick D.A."/>
            <person name="Frisvad J.C."/>
            <person name="Nielsen K.L."/>
        </authorList>
    </citation>
    <scope>NUCLEOTIDE SEQUENCE [LARGE SCALE GENOMIC DNA]</scope>
    <source>
        <strain evidence="4 5">IBT 35679</strain>
    </source>
</reference>
<feature type="region of interest" description="Disordered" evidence="2">
    <location>
        <begin position="285"/>
        <end position="412"/>
    </location>
</feature>
<proteinExistence type="predicted"/>
<feature type="region of interest" description="Disordered" evidence="2">
    <location>
        <begin position="1"/>
        <end position="40"/>
    </location>
</feature>
<dbReference type="EMBL" id="JAQIZZ010000005">
    <property type="protein sequence ID" value="KAJ5540690.1"/>
    <property type="molecule type" value="Genomic_DNA"/>
</dbReference>
<evidence type="ECO:0000256" key="1">
    <source>
        <dbReference type="SAM" id="Coils"/>
    </source>
</evidence>
<feature type="compositionally biased region" description="Polar residues" evidence="2">
    <location>
        <begin position="18"/>
        <end position="33"/>
    </location>
</feature>
<dbReference type="AlphaFoldDB" id="A0AAD6GFZ4"/>
<feature type="domain" description="YAG7-like dimerisation" evidence="3">
    <location>
        <begin position="162"/>
        <end position="241"/>
    </location>
</feature>
<evidence type="ECO:0000256" key="2">
    <source>
        <dbReference type="SAM" id="MobiDB-lite"/>
    </source>
</evidence>
<keyword evidence="5" id="KW-1185">Reference proteome</keyword>
<sequence length="412" mass="43567">MASASHKPSAKNKKHTPQAASISQTEPESPTDVNDSEPPYIKELQKSLRNAVKKLNATAKIDSILAEHPGKSLDDLVEEKKINADQKAQALKKPSLQAAVTQIEEQLGHYKQFAAQYEEKLAVQKEALDQQKAALDKIHQEELAVVRANALADATESTSRVLRENLFEVAKFLCAAANMRRAGDETPEGVAFEAVLYQVYAGNQDAVTSMVKLIEGADEQIQGLEGETLDLTYGNVKQLSNRKAPIEEPEQYANASESSPASDPTIANAGLTELQDTSISAEVAAQAETTTSKPDQVAPPTQTSTTTGANPAADSTSLTSASAGMDDSWAEVPRDPAETENGLQATPANTETNAAADTGAKGSSSRRGRHGRGRGDGSRRGRGGGEQRGGDRPRGRRGGKRGGANGVSADGQ</sequence>
<feature type="compositionally biased region" description="Low complexity" evidence="2">
    <location>
        <begin position="345"/>
        <end position="363"/>
    </location>
</feature>
<name>A0AAD6GFZ4_9EURO</name>
<dbReference type="Proteomes" id="UP001220324">
    <property type="component" value="Unassembled WGS sequence"/>
</dbReference>
<comment type="caution">
    <text evidence="4">The sequence shown here is derived from an EMBL/GenBank/DDBJ whole genome shotgun (WGS) entry which is preliminary data.</text>
</comment>
<gene>
    <name evidence="4" type="ORF">N7494_005766</name>
</gene>
<dbReference type="Pfam" id="PF26434">
    <property type="entry name" value="YAG7_C"/>
    <property type="match status" value="1"/>
</dbReference>
<feature type="region of interest" description="Disordered" evidence="2">
    <location>
        <begin position="242"/>
        <end position="267"/>
    </location>
</feature>
<keyword evidence="1" id="KW-0175">Coiled coil</keyword>
<feature type="compositionally biased region" description="Low complexity" evidence="2">
    <location>
        <begin position="312"/>
        <end position="323"/>
    </location>
</feature>
<evidence type="ECO:0000259" key="3">
    <source>
        <dbReference type="Pfam" id="PF26434"/>
    </source>
</evidence>
<dbReference type="InterPro" id="IPR058602">
    <property type="entry name" value="YAG7_dimerisation_dom"/>
</dbReference>
<feature type="coiled-coil region" evidence="1">
    <location>
        <begin position="114"/>
        <end position="141"/>
    </location>
</feature>
<organism evidence="4 5">
    <name type="scientific">Penicillium frequentans</name>
    <dbReference type="NCBI Taxonomy" id="3151616"/>
    <lineage>
        <taxon>Eukaryota</taxon>
        <taxon>Fungi</taxon>
        <taxon>Dikarya</taxon>
        <taxon>Ascomycota</taxon>
        <taxon>Pezizomycotina</taxon>
        <taxon>Eurotiomycetes</taxon>
        <taxon>Eurotiomycetidae</taxon>
        <taxon>Eurotiales</taxon>
        <taxon>Aspergillaceae</taxon>
        <taxon>Penicillium</taxon>
    </lineage>
</organism>
<accession>A0AAD6GFZ4</accession>